<accession>A0AAN8KPZ9</accession>
<comment type="caution">
    <text evidence="1">The sequence shown here is derived from an EMBL/GenBank/DDBJ whole genome shotgun (WGS) entry which is preliminary data.</text>
</comment>
<dbReference type="EMBL" id="JAGTTL010000034">
    <property type="protein sequence ID" value="KAK6295332.1"/>
    <property type="molecule type" value="Genomic_DNA"/>
</dbReference>
<evidence type="ECO:0000313" key="2">
    <source>
        <dbReference type="Proteomes" id="UP001356427"/>
    </source>
</evidence>
<evidence type="ECO:0000313" key="1">
    <source>
        <dbReference type="EMBL" id="KAK6295332.1"/>
    </source>
</evidence>
<sequence length="110" mass="11680">MGGKKKKTTKGNPTWQENYHICSCNALYCSSCVCLTCCHFPILPLPRCQIVISAHSARSDSGPCLQPHVSSSCYSVLDSPLYYSPGFPSGLAHPVSTSLTPASASAPGFQ</sequence>
<keyword evidence="2" id="KW-1185">Reference proteome</keyword>
<dbReference type="Proteomes" id="UP001356427">
    <property type="component" value="Unassembled WGS sequence"/>
</dbReference>
<reference evidence="1 2" key="1">
    <citation type="submission" date="2021-04" db="EMBL/GenBank/DDBJ databases">
        <authorList>
            <person name="De Guttry C."/>
            <person name="Zahm M."/>
            <person name="Klopp C."/>
            <person name="Cabau C."/>
            <person name="Louis A."/>
            <person name="Berthelot C."/>
            <person name="Parey E."/>
            <person name="Roest Crollius H."/>
            <person name="Montfort J."/>
            <person name="Robinson-Rechavi M."/>
            <person name="Bucao C."/>
            <person name="Bouchez O."/>
            <person name="Gislard M."/>
            <person name="Lluch J."/>
            <person name="Milhes M."/>
            <person name="Lampietro C."/>
            <person name="Lopez Roques C."/>
            <person name="Donnadieu C."/>
            <person name="Braasch I."/>
            <person name="Desvignes T."/>
            <person name="Postlethwait J."/>
            <person name="Bobe J."/>
            <person name="Wedekind C."/>
            <person name="Guiguen Y."/>
        </authorList>
    </citation>
    <scope>NUCLEOTIDE SEQUENCE [LARGE SCALE GENOMIC DNA]</scope>
    <source>
        <strain evidence="1">Cs_M1</strain>
        <tissue evidence="1">Blood</tissue>
    </source>
</reference>
<name>A0AAN8KPZ9_9TELE</name>
<proteinExistence type="predicted"/>
<dbReference type="AlphaFoldDB" id="A0AAN8KPZ9"/>
<gene>
    <name evidence="1" type="ORF">J4Q44_G00345580</name>
</gene>
<organism evidence="1 2">
    <name type="scientific">Coregonus suidteri</name>
    <dbReference type="NCBI Taxonomy" id="861788"/>
    <lineage>
        <taxon>Eukaryota</taxon>
        <taxon>Metazoa</taxon>
        <taxon>Chordata</taxon>
        <taxon>Craniata</taxon>
        <taxon>Vertebrata</taxon>
        <taxon>Euteleostomi</taxon>
        <taxon>Actinopterygii</taxon>
        <taxon>Neopterygii</taxon>
        <taxon>Teleostei</taxon>
        <taxon>Protacanthopterygii</taxon>
        <taxon>Salmoniformes</taxon>
        <taxon>Salmonidae</taxon>
        <taxon>Coregoninae</taxon>
        <taxon>Coregonus</taxon>
    </lineage>
</organism>
<protein>
    <submittedName>
        <fullName evidence="1">Uncharacterized protein</fullName>
    </submittedName>
</protein>